<proteinExistence type="inferred from homology"/>
<dbReference type="InterPro" id="IPR029026">
    <property type="entry name" value="tRNA_m1G_MTases_N"/>
</dbReference>
<dbReference type="InterPro" id="IPR029028">
    <property type="entry name" value="Alpha/beta_knot_MTases"/>
</dbReference>
<protein>
    <submittedName>
        <fullName evidence="6">RNA methyltransferase</fullName>
    </submittedName>
</protein>
<dbReference type="InterPro" id="IPR051259">
    <property type="entry name" value="rRNA_Methyltransferase"/>
</dbReference>
<dbReference type="SUPFAM" id="SSF55315">
    <property type="entry name" value="L30e-like"/>
    <property type="match status" value="1"/>
</dbReference>
<reference evidence="6 7" key="1">
    <citation type="submission" date="2017-11" db="EMBL/GenBank/DDBJ databases">
        <title>Taxonomic description and genome sequences of Spirosoma HA7 sp. nov., isolated from pollen microhabitat of Corylus avellana.</title>
        <authorList>
            <person name="Ambika Manirajan B."/>
            <person name="Suarez C."/>
            <person name="Ratering S."/>
            <person name="Geissler-Plaum R."/>
            <person name="Cardinale M."/>
            <person name="Sylvia S."/>
        </authorList>
    </citation>
    <scope>NUCLEOTIDE SEQUENCE [LARGE SCALE GENOMIC DNA]</scope>
    <source>
        <strain evidence="6 7">HA7</strain>
    </source>
</reference>
<dbReference type="EMBL" id="CP025096">
    <property type="protein sequence ID" value="AUD00714.1"/>
    <property type="molecule type" value="Genomic_DNA"/>
</dbReference>
<dbReference type="OrthoDB" id="9785673at2"/>
<dbReference type="Gene3D" id="3.30.1330.30">
    <property type="match status" value="1"/>
</dbReference>
<evidence type="ECO:0000313" key="7">
    <source>
        <dbReference type="Proteomes" id="UP000232883"/>
    </source>
</evidence>
<feature type="domain" description="MRM3-like substrate binding" evidence="5">
    <location>
        <begin position="5"/>
        <end position="68"/>
    </location>
</feature>
<name>A0A2K8YT07_9BACT</name>
<keyword evidence="3 6" id="KW-0808">Transferase</keyword>
<dbReference type="PANTHER" id="PTHR43191:SF2">
    <property type="entry name" value="RRNA METHYLTRANSFERASE 3, MITOCHONDRIAL"/>
    <property type="match status" value="1"/>
</dbReference>
<dbReference type="GO" id="GO:0032259">
    <property type="term" value="P:methylation"/>
    <property type="evidence" value="ECO:0007669"/>
    <property type="project" value="UniProtKB-KW"/>
</dbReference>
<comment type="similarity">
    <text evidence="1">Belongs to the class IV-like SAM-binding methyltransferase superfamily. RNA methyltransferase TrmH family.</text>
</comment>
<dbReference type="GO" id="GO:0003723">
    <property type="term" value="F:RNA binding"/>
    <property type="evidence" value="ECO:0007669"/>
    <property type="project" value="InterPro"/>
</dbReference>
<dbReference type="KEGG" id="spir:CWM47_02090"/>
<evidence type="ECO:0000313" key="6">
    <source>
        <dbReference type="EMBL" id="AUD00714.1"/>
    </source>
</evidence>
<evidence type="ECO:0000256" key="1">
    <source>
        <dbReference type="ARBA" id="ARBA00007228"/>
    </source>
</evidence>
<dbReference type="RefSeq" id="WP_100986139.1">
    <property type="nucleotide sequence ID" value="NZ_CP025096.1"/>
</dbReference>
<dbReference type="GO" id="GO:0008173">
    <property type="term" value="F:RNA methyltransferase activity"/>
    <property type="evidence" value="ECO:0007669"/>
    <property type="project" value="InterPro"/>
</dbReference>
<evidence type="ECO:0000259" key="5">
    <source>
        <dbReference type="Pfam" id="PF22435"/>
    </source>
</evidence>
<dbReference type="InterPro" id="IPR029064">
    <property type="entry name" value="Ribosomal_eL30-like_sf"/>
</dbReference>
<dbReference type="GO" id="GO:0006396">
    <property type="term" value="P:RNA processing"/>
    <property type="evidence" value="ECO:0007669"/>
    <property type="project" value="InterPro"/>
</dbReference>
<dbReference type="AlphaFoldDB" id="A0A2K8YT07"/>
<dbReference type="CDD" id="cd18109">
    <property type="entry name" value="SpoU-like_RNA-MTase"/>
    <property type="match status" value="1"/>
</dbReference>
<dbReference type="SUPFAM" id="SSF75217">
    <property type="entry name" value="alpha/beta knot"/>
    <property type="match status" value="1"/>
</dbReference>
<organism evidence="6 7">
    <name type="scientific">Spirosoma pollinicola</name>
    <dbReference type="NCBI Taxonomy" id="2057025"/>
    <lineage>
        <taxon>Bacteria</taxon>
        <taxon>Pseudomonadati</taxon>
        <taxon>Bacteroidota</taxon>
        <taxon>Cytophagia</taxon>
        <taxon>Cytophagales</taxon>
        <taxon>Cytophagaceae</taxon>
        <taxon>Spirosoma</taxon>
    </lineage>
</organism>
<accession>A0A2K8YT07</accession>
<evidence type="ECO:0000256" key="2">
    <source>
        <dbReference type="ARBA" id="ARBA00022603"/>
    </source>
</evidence>
<dbReference type="Pfam" id="PF22435">
    <property type="entry name" value="MRM3-like_sub_bind"/>
    <property type="match status" value="1"/>
</dbReference>
<keyword evidence="2 6" id="KW-0489">Methyltransferase</keyword>
<sequence length="251" mass="27637">MLSKNQLKYIQSLHQKKFRQQHGAFLVEGAKSVQEVLQSDFQTELVVATESFYKENAHLTDNQRTPVEIASVADLERAGTLESNNAALAVVRTKENRPLLAGPNEIALILDDIRDPGNLGTILRIADWYGVRKILCSETTADVYNPKVISASKGSFTRVSWWYGDITKVLAQSTSAVYGAFLDGADVHSLAFGTSGYLVMGNESNGIRPEVGTFVTQRVTIPRYGDAESLNVGIATAVLLDNWQRVKMDNE</sequence>
<evidence type="ECO:0000259" key="4">
    <source>
        <dbReference type="Pfam" id="PF00588"/>
    </source>
</evidence>
<gene>
    <name evidence="6" type="ORF">CWM47_02090</name>
</gene>
<dbReference type="InterPro" id="IPR001537">
    <property type="entry name" value="SpoU_MeTrfase"/>
</dbReference>
<evidence type="ECO:0000256" key="3">
    <source>
        <dbReference type="ARBA" id="ARBA00022679"/>
    </source>
</evidence>
<dbReference type="InterPro" id="IPR053888">
    <property type="entry name" value="MRM3-like_sub_bind"/>
</dbReference>
<dbReference type="Proteomes" id="UP000232883">
    <property type="component" value="Chromosome"/>
</dbReference>
<feature type="domain" description="tRNA/rRNA methyltransferase SpoU type" evidence="4">
    <location>
        <begin position="106"/>
        <end position="240"/>
    </location>
</feature>
<dbReference type="Pfam" id="PF00588">
    <property type="entry name" value="SpoU_methylase"/>
    <property type="match status" value="1"/>
</dbReference>
<keyword evidence="7" id="KW-1185">Reference proteome</keyword>
<dbReference type="PANTHER" id="PTHR43191">
    <property type="entry name" value="RRNA METHYLTRANSFERASE 3"/>
    <property type="match status" value="1"/>
</dbReference>
<dbReference type="Gene3D" id="3.40.1280.10">
    <property type="match status" value="1"/>
</dbReference>